<dbReference type="Proteomes" id="UP000824002">
    <property type="component" value="Unassembled WGS sequence"/>
</dbReference>
<reference evidence="4" key="1">
    <citation type="submission" date="2020-10" db="EMBL/GenBank/DDBJ databases">
        <authorList>
            <person name="Gilroy R."/>
        </authorList>
    </citation>
    <scope>NUCLEOTIDE SEQUENCE</scope>
    <source>
        <strain evidence="4">CHK199-13235</strain>
    </source>
</reference>
<evidence type="ECO:0000259" key="3">
    <source>
        <dbReference type="PROSITE" id="PS50943"/>
    </source>
</evidence>
<dbReference type="PANTHER" id="PTHR30376">
    <property type="entry name" value="SIGMA FACTOR RPOH HEAT SHOCK RELATED"/>
    <property type="match status" value="1"/>
</dbReference>
<sequence length="116" mass="13226">MYFRGIKKSSGDVSISDPVESDKDGNPLTLMDLMADDMNVAELIDRRNDSEQLKKAIRQCLSPREQTIICLRYGMTGGRPLTQREIAKKLQISRSYVSRIEKKALELLHDELSEII</sequence>
<dbReference type="InterPro" id="IPR007630">
    <property type="entry name" value="RNA_pol_sigma70_r4"/>
</dbReference>
<evidence type="ECO:0000256" key="2">
    <source>
        <dbReference type="SAM" id="MobiDB-lite"/>
    </source>
</evidence>
<evidence type="ECO:0000256" key="1">
    <source>
        <dbReference type="ARBA" id="ARBA00007788"/>
    </source>
</evidence>
<dbReference type="EMBL" id="DVJP01000010">
    <property type="protein sequence ID" value="HIS75357.1"/>
    <property type="molecule type" value="Genomic_DNA"/>
</dbReference>
<feature type="domain" description="HTH cro/C1-type" evidence="3">
    <location>
        <begin position="81"/>
        <end position="102"/>
    </location>
</feature>
<dbReference type="PROSITE" id="PS00716">
    <property type="entry name" value="SIGMA70_2"/>
    <property type="match status" value="1"/>
</dbReference>
<proteinExistence type="inferred from homology"/>
<name>A0A9D1FKW8_9FIRM</name>
<dbReference type="PROSITE" id="PS50943">
    <property type="entry name" value="HTH_CROC1"/>
    <property type="match status" value="1"/>
</dbReference>
<dbReference type="SUPFAM" id="SSF88659">
    <property type="entry name" value="Sigma3 and sigma4 domains of RNA polymerase sigma factors"/>
    <property type="match status" value="1"/>
</dbReference>
<dbReference type="PANTHER" id="PTHR30376:SF3">
    <property type="entry name" value="RNA POLYMERASE SIGMA FACTOR RPOH"/>
    <property type="match status" value="1"/>
</dbReference>
<protein>
    <submittedName>
        <fullName evidence="4">Sigma-70 family RNA polymerase sigma factor</fullName>
    </submittedName>
</protein>
<gene>
    <name evidence="4" type="ORF">IAB51_00965</name>
</gene>
<accession>A0A9D1FKW8</accession>
<dbReference type="Pfam" id="PF04545">
    <property type="entry name" value="Sigma70_r4"/>
    <property type="match status" value="1"/>
</dbReference>
<dbReference type="InterPro" id="IPR013324">
    <property type="entry name" value="RNA_pol_sigma_r3/r4-like"/>
</dbReference>
<dbReference type="GO" id="GO:0006352">
    <property type="term" value="P:DNA-templated transcription initiation"/>
    <property type="evidence" value="ECO:0007669"/>
    <property type="project" value="InterPro"/>
</dbReference>
<dbReference type="InterPro" id="IPR050813">
    <property type="entry name" value="Sigma-70_Factor"/>
</dbReference>
<feature type="region of interest" description="Disordered" evidence="2">
    <location>
        <begin position="1"/>
        <end position="27"/>
    </location>
</feature>
<dbReference type="Gene3D" id="1.20.140.160">
    <property type="match status" value="1"/>
</dbReference>
<dbReference type="InterPro" id="IPR014284">
    <property type="entry name" value="RNA_pol_sigma-70_dom"/>
</dbReference>
<dbReference type="InterPro" id="IPR001387">
    <property type="entry name" value="Cro/C1-type_HTH"/>
</dbReference>
<evidence type="ECO:0000313" key="5">
    <source>
        <dbReference type="Proteomes" id="UP000824002"/>
    </source>
</evidence>
<dbReference type="CDD" id="cd06171">
    <property type="entry name" value="Sigma70_r4"/>
    <property type="match status" value="1"/>
</dbReference>
<evidence type="ECO:0000313" key="4">
    <source>
        <dbReference type="EMBL" id="HIS75357.1"/>
    </source>
</evidence>
<organism evidence="4 5">
    <name type="scientific">Candidatus Merdivicinus excrementipullorum</name>
    <dbReference type="NCBI Taxonomy" id="2840867"/>
    <lineage>
        <taxon>Bacteria</taxon>
        <taxon>Bacillati</taxon>
        <taxon>Bacillota</taxon>
        <taxon>Clostridia</taxon>
        <taxon>Eubacteriales</taxon>
        <taxon>Oscillospiraceae</taxon>
        <taxon>Oscillospiraceae incertae sedis</taxon>
        <taxon>Candidatus Merdivicinus</taxon>
    </lineage>
</organism>
<reference evidence="4" key="2">
    <citation type="journal article" date="2021" name="PeerJ">
        <title>Extensive microbial diversity within the chicken gut microbiome revealed by metagenomics and culture.</title>
        <authorList>
            <person name="Gilroy R."/>
            <person name="Ravi A."/>
            <person name="Getino M."/>
            <person name="Pursley I."/>
            <person name="Horton D.L."/>
            <person name="Alikhan N.F."/>
            <person name="Baker D."/>
            <person name="Gharbi K."/>
            <person name="Hall N."/>
            <person name="Watson M."/>
            <person name="Adriaenssens E.M."/>
            <person name="Foster-Nyarko E."/>
            <person name="Jarju S."/>
            <person name="Secka A."/>
            <person name="Antonio M."/>
            <person name="Oren A."/>
            <person name="Chaudhuri R.R."/>
            <person name="La Ragione R."/>
            <person name="Hildebrand F."/>
            <person name="Pallen M.J."/>
        </authorList>
    </citation>
    <scope>NUCLEOTIDE SEQUENCE</scope>
    <source>
        <strain evidence="4">CHK199-13235</strain>
    </source>
</reference>
<comment type="caution">
    <text evidence="4">The sequence shown here is derived from an EMBL/GenBank/DDBJ whole genome shotgun (WGS) entry which is preliminary data.</text>
</comment>
<dbReference type="GO" id="GO:0003700">
    <property type="term" value="F:DNA-binding transcription factor activity"/>
    <property type="evidence" value="ECO:0007669"/>
    <property type="project" value="InterPro"/>
</dbReference>
<dbReference type="PRINTS" id="PR00046">
    <property type="entry name" value="SIGMA70FCT"/>
</dbReference>
<dbReference type="InterPro" id="IPR000943">
    <property type="entry name" value="RNA_pol_sigma70"/>
</dbReference>
<dbReference type="NCBIfam" id="TIGR02937">
    <property type="entry name" value="sigma70-ECF"/>
    <property type="match status" value="1"/>
</dbReference>
<dbReference type="AlphaFoldDB" id="A0A9D1FKW8"/>
<comment type="similarity">
    <text evidence="1">Belongs to the sigma-70 factor family.</text>
</comment>